<proteinExistence type="predicted"/>
<dbReference type="Proteomes" id="UP001237642">
    <property type="component" value="Unassembled WGS sequence"/>
</dbReference>
<reference evidence="2" key="1">
    <citation type="submission" date="2023-02" db="EMBL/GenBank/DDBJ databases">
        <title>Genome of toxic invasive species Heracleum sosnowskyi carries increased number of genes despite the absence of recent whole-genome duplications.</title>
        <authorList>
            <person name="Schelkunov M."/>
            <person name="Shtratnikova V."/>
            <person name="Makarenko M."/>
            <person name="Klepikova A."/>
            <person name="Omelchenko D."/>
            <person name="Novikova G."/>
            <person name="Obukhova E."/>
            <person name="Bogdanov V."/>
            <person name="Penin A."/>
            <person name="Logacheva M."/>
        </authorList>
    </citation>
    <scope>NUCLEOTIDE SEQUENCE</scope>
    <source>
        <strain evidence="2">Hsosn_3</strain>
        <tissue evidence="2">Leaf</tissue>
    </source>
</reference>
<accession>A0AAD8H015</accession>
<dbReference type="PANTHER" id="PTHR22930">
    <property type="match status" value="1"/>
</dbReference>
<evidence type="ECO:0000313" key="2">
    <source>
        <dbReference type="EMBL" id="KAK1357878.1"/>
    </source>
</evidence>
<evidence type="ECO:0000259" key="1">
    <source>
        <dbReference type="Pfam" id="PF26138"/>
    </source>
</evidence>
<gene>
    <name evidence="2" type="ORF">POM88_051134</name>
</gene>
<organism evidence="2 3">
    <name type="scientific">Heracleum sosnowskyi</name>
    <dbReference type="NCBI Taxonomy" id="360622"/>
    <lineage>
        <taxon>Eukaryota</taxon>
        <taxon>Viridiplantae</taxon>
        <taxon>Streptophyta</taxon>
        <taxon>Embryophyta</taxon>
        <taxon>Tracheophyta</taxon>
        <taxon>Spermatophyta</taxon>
        <taxon>Magnoliopsida</taxon>
        <taxon>eudicotyledons</taxon>
        <taxon>Gunneridae</taxon>
        <taxon>Pentapetalae</taxon>
        <taxon>asterids</taxon>
        <taxon>campanulids</taxon>
        <taxon>Apiales</taxon>
        <taxon>Apiaceae</taxon>
        <taxon>Apioideae</taxon>
        <taxon>apioid superclade</taxon>
        <taxon>Tordylieae</taxon>
        <taxon>Tordyliinae</taxon>
        <taxon>Heracleum</taxon>
    </lineage>
</organism>
<dbReference type="AlphaFoldDB" id="A0AAD8H015"/>
<dbReference type="InterPro" id="IPR058353">
    <property type="entry name" value="DUF8040"/>
</dbReference>
<feature type="domain" description="DUF8040" evidence="1">
    <location>
        <begin position="58"/>
        <end position="147"/>
    </location>
</feature>
<dbReference type="Pfam" id="PF26138">
    <property type="entry name" value="DUF8040"/>
    <property type="match status" value="1"/>
</dbReference>
<name>A0AAD8H015_9APIA</name>
<reference evidence="2" key="2">
    <citation type="submission" date="2023-05" db="EMBL/GenBank/DDBJ databases">
        <authorList>
            <person name="Schelkunov M.I."/>
        </authorList>
    </citation>
    <scope>NUCLEOTIDE SEQUENCE</scope>
    <source>
        <strain evidence="2">Hsosn_3</strain>
        <tissue evidence="2">Leaf</tissue>
    </source>
</reference>
<comment type="caution">
    <text evidence="2">The sequence shown here is derived from an EMBL/GenBank/DDBJ whole genome shotgun (WGS) entry which is preliminary data.</text>
</comment>
<dbReference type="InterPro" id="IPR045249">
    <property type="entry name" value="HARBI1-like"/>
</dbReference>
<sequence>MAWIPLSRRNSIRRKRIMVYMMWLKMVVSVHWFFQMIVLLGTRIALRPRYSIFKMERINYVDRLVNQSDATCVKNLLMNMRTFHKLCSTLESRGYIRDSKYMNVVEQVAVFLYILAHHEKMSVMSTYFQRSTETISRHFHMVLNGVLRLQEFKHPEPIPNDTTDDKWKYFKNCLGALDGTHIRMNVRVEDKPRSAADGRVLKDALSRKNELKVPKGTYYLVHPKTAKWKSTLLPCFKELSIIFGKDRATGNLDENLEYVVEELNTKAAGETLQDDIQPNPILDESTSKKQKKGNVESLLEAVYAASERMANQFEASTKLLIAVEEDMLLKKKQLNEELSKIPKLTILQKLQVAKRIAKDEDLMILFFAVPTEEKILFVNAILDNEI</sequence>
<protein>
    <recommendedName>
        <fullName evidence="1">DUF8040 domain-containing protein</fullName>
    </recommendedName>
</protein>
<dbReference type="PANTHER" id="PTHR22930:SF281">
    <property type="entry name" value="NUCLEASE"/>
    <property type="match status" value="1"/>
</dbReference>
<dbReference type="EMBL" id="JAUIZM010000011">
    <property type="protein sequence ID" value="KAK1357878.1"/>
    <property type="molecule type" value="Genomic_DNA"/>
</dbReference>
<evidence type="ECO:0000313" key="3">
    <source>
        <dbReference type="Proteomes" id="UP001237642"/>
    </source>
</evidence>
<keyword evidence="3" id="KW-1185">Reference proteome</keyword>